<feature type="region of interest" description="Disordered" evidence="1">
    <location>
        <begin position="1"/>
        <end position="101"/>
    </location>
</feature>
<dbReference type="Proteomes" id="UP001381693">
    <property type="component" value="Unassembled WGS sequence"/>
</dbReference>
<name>A0AAN8ZTS8_HALRR</name>
<dbReference type="EMBL" id="JAXCGZ010022726">
    <property type="protein sequence ID" value="KAK7026009.1"/>
    <property type="molecule type" value="Genomic_DNA"/>
</dbReference>
<evidence type="ECO:0000313" key="3">
    <source>
        <dbReference type="Proteomes" id="UP001381693"/>
    </source>
</evidence>
<accession>A0AAN8ZTS8</accession>
<sequence>MEDRKRLLALPPAGSGNVAPPSVPPAPPPSAPTPGSPDSCSSGPTTSSALPASSNPPSVPSSSLPIYGAPPTYASALKPKPILVDKQASEPNTPTSKHFERPMMRGYSDVSQRMKKRVTLSSLPSRHSLEVKETDLLQVPQVVQIEHLSAPYIDEDCDSNNPDDESSTIASECDSLVISEEDTIREEPATIAEENEVSTSFVIPTISASVALDSVLEVPPPGILGHHSEISFHHSSYHRHHHHHHYPRYHTSPSLSQYTLLPVLEPPTAVSENIELQDTEKTKLLPPEIVTTVPMEESSS</sequence>
<comment type="caution">
    <text evidence="2">The sequence shown here is derived from an EMBL/GenBank/DDBJ whole genome shotgun (WGS) entry which is preliminary data.</text>
</comment>
<feature type="compositionally biased region" description="Low complexity" evidence="1">
    <location>
        <begin position="41"/>
        <end position="65"/>
    </location>
</feature>
<reference evidence="2 3" key="1">
    <citation type="submission" date="2023-11" db="EMBL/GenBank/DDBJ databases">
        <title>Halocaridina rubra genome assembly.</title>
        <authorList>
            <person name="Smith C."/>
        </authorList>
    </citation>
    <scope>NUCLEOTIDE SEQUENCE [LARGE SCALE GENOMIC DNA]</scope>
    <source>
        <strain evidence="2">EP-1</strain>
        <tissue evidence="2">Whole</tissue>
    </source>
</reference>
<keyword evidence="3" id="KW-1185">Reference proteome</keyword>
<protein>
    <submittedName>
        <fullName evidence="2">Potassium voltage-gated channel subfamily KQT member 4</fullName>
    </submittedName>
</protein>
<gene>
    <name evidence="2" type="primary">KCNQ4_1</name>
    <name evidence="2" type="ORF">SK128_009025</name>
</gene>
<organism evidence="2 3">
    <name type="scientific">Halocaridina rubra</name>
    <name type="common">Hawaiian red shrimp</name>
    <dbReference type="NCBI Taxonomy" id="373956"/>
    <lineage>
        <taxon>Eukaryota</taxon>
        <taxon>Metazoa</taxon>
        <taxon>Ecdysozoa</taxon>
        <taxon>Arthropoda</taxon>
        <taxon>Crustacea</taxon>
        <taxon>Multicrustacea</taxon>
        <taxon>Malacostraca</taxon>
        <taxon>Eumalacostraca</taxon>
        <taxon>Eucarida</taxon>
        <taxon>Decapoda</taxon>
        <taxon>Pleocyemata</taxon>
        <taxon>Caridea</taxon>
        <taxon>Atyoidea</taxon>
        <taxon>Atyidae</taxon>
        <taxon>Halocaridina</taxon>
    </lineage>
</organism>
<evidence type="ECO:0000313" key="2">
    <source>
        <dbReference type="EMBL" id="KAK7026009.1"/>
    </source>
</evidence>
<dbReference type="AlphaFoldDB" id="A0AAN8ZTS8"/>
<proteinExistence type="predicted"/>
<evidence type="ECO:0000256" key="1">
    <source>
        <dbReference type="SAM" id="MobiDB-lite"/>
    </source>
</evidence>
<feature type="compositionally biased region" description="Pro residues" evidence="1">
    <location>
        <begin position="21"/>
        <end position="35"/>
    </location>
</feature>